<dbReference type="InterPro" id="IPR009875">
    <property type="entry name" value="PilZ_domain"/>
</dbReference>
<evidence type="ECO:0000313" key="4">
    <source>
        <dbReference type="Proteomes" id="UP000009226"/>
    </source>
</evidence>
<dbReference type="SUPFAM" id="SSF141371">
    <property type="entry name" value="PilZ domain-like"/>
    <property type="match status" value="1"/>
</dbReference>
<accession>F6B7Y9</accession>
<protein>
    <submittedName>
        <fullName evidence="3">Type IV pilus assembly PilZ</fullName>
    </submittedName>
</protein>
<dbReference type="Gene3D" id="2.40.10.220">
    <property type="entry name" value="predicted glycosyltransferase like domains"/>
    <property type="match status" value="1"/>
</dbReference>
<evidence type="ECO:0000313" key="3">
    <source>
        <dbReference type="EMBL" id="AEF94626.1"/>
    </source>
</evidence>
<evidence type="ECO:0000259" key="1">
    <source>
        <dbReference type="Pfam" id="PF07238"/>
    </source>
</evidence>
<feature type="domain" description="PilZ" evidence="1">
    <location>
        <begin position="99"/>
        <end position="212"/>
    </location>
</feature>
<organism evidence="3 4">
    <name type="scientific">Desulfotomaculum nigrificans (strain DSM 14880 / VKM B-2319 / CO-1-SRB)</name>
    <name type="common">Desulfotomaculum carboxydivorans</name>
    <dbReference type="NCBI Taxonomy" id="868595"/>
    <lineage>
        <taxon>Bacteria</taxon>
        <taxon>Bacillati</taxon>
        <taxon>Bacillota</taxon>
        <taxon>Clostridia</taxon>
        <taxon>Eubacteriales</taxon>
        <taxon>Desulfotomaculaceae</taxon>
        <taxon>Desulfotomaculum</taxon>
    </lineage>
</organism>
<dbReference type="HOGENOM" id="CLU_086342_0_1_9"/>
<proteinExistence type="predicted"/>
<dbReference type="Pfam" id="PF12945">
    <property type="entry name" value="PilZNR"/>
    <property type="match status" value="1"/>
</dbReference>
<dbReference type="AlphaFoldDB" id="F6B7Y9"/>
<reference evidence="3 4" key="1">
    <citation type="submission" date="2011-05" db="EMBL/GenBank/DDBJ databases">
        <title>Complete sequence of Desulfotomaculum carboxydivorans CO-1-SRB.</title>
        <authorList>
            <consortium name="US DOE Joint Genome Institute"/>
            <person name="Lucas S."/>
            <person name="Han J."/>
            <person name="Lapidus A."/>
            <person name="Cheng J.-F."/>
            <person name="Goodwin L."/>
            <person name="Pitluck S."/>
            <person name="Peters L."/>
            <person name="Mikhailova N."/>
            <person name="Lu M."/>
            <person name="Han C."/>
            <person name="Tapia R."/>
            <person name="Land M."/>
            <person name="Hauser L."/>
            <person name="Kyrpides N."/>
            <person name="Ivanova N."/>
            <person name="Pagani I."/>
            <person name="Stams A."/>
            <person name="Plugge C."/>
            <person name="Muyzer G."/>
            <person name="Kuever J."/>
            <person name="Parshina S."/>
            <person name="Ivanova A."/>
            <person name="Nazina T."/>
            <person name="Woyke T."/>
        </authorList>
    </citation>
    <scope>NUCLEOTIDE SEQUENCE [LARGE SCALE GENOMIC DNA]</scope>
    <source>
        <strain evidence="4">DSM 14880 / VKM B-2319 / CO-1-SRB</strain>
    </source>
</reference>
<dbReference type="Pfam" id="PF07238">
    <property type="entry name" value="PilZ"/>
    <property type="match status" value="1"/>
</dbReference>
<dbReference type="RefSeq" id="WP_013810366.1">
    <property type="nucleotide sequence ID" value="NC_015565.1"/>
</dbReference>
<evidence type="ECO:0000259" key="2">
    <source>
        <dbReference type="Pfam" id="PF12945"/>
    </source>
</evidence>
<name>F6B7Y9_DESCC</name>
<dbReference type="STRING" id="868595.Desca_1779"/>
<keyword evidence="4" id="KW-1185">Reference proteome</keyword>
<dbReference type="InterPro" id="IPR009926">
    <property type="entry name" value="T3SS_YcgR_PilZN"/>
</dbReference>
<dbReference type="EMBL" id="CP002736">
    <property type="protein sequence ID" value="AEF94626.1"/>
    <property type="molecule type" value="Genomic_DNA"/>
</dbReference>
<gene>
    <name evidence="3" type="ordered locus">Desca_1779</name>
</gene>
<sequence length="221" mass="25257">MAVEKLKVGQKIFISLLNENEQYLSSVHDMDDRVIYIPVPFAQNRPLVLSRGDKVNVKYMGEQCAYTFVAEAIGRKVEDQKLPMYILTQPGESDITRVQLRQFVRVPVSLDVNYALPPANNEPPTFEKGFTVDLSAGGMKLATKQSIRPGTTILVCFTIKARKQKQPEELKLLGKVIRSELVDPELNTYHSGIQFIDITRQQQDLIMAFLFERMVQIKRKR</sequence>
<dbReference type="Proteomes" id="UP000009226">
    <property type="component" value="Chromosome"/>
</dbReference>
<feature type="domain" description="Type III secretion system flagellar brake protein YcgR PilZN" evidence="2">
    <location>
        <begin position="7"/>
        <end position="90"/>
    </location>
</feature>
<dbReference type="eggNOG" id="COG5581">
    <property type="taxonomic scope" value="Bacteria"/>
</dbReference>
<dbReference type="GO" id="GO:0035438">
    <property type="term" value="F:cyclic-di-GMP binding"/>
    <property type="evidence" value="ECO:0007669"/>
    <property type="project" value="InterPro"/>
</dbReference>
<dbReference type="KEGG" id="dca:Desca_1779"/>